<dbReference type="Gene3D" id="3.30.70.270">
    <property type="match status" value="1"/>
</dbReference>
<dbReference type="GO" id="GO:0052621">
    <property type="term" value="F:diguanylate cyclase activity"/>
    <property type="evidence" value="ECO:0007669"/>
    <property type="project" value="TreeGrafter"/>
</dbReference>
<feature type="transmembrane region" description="Helical" evidence="1">
    <location>
        <begin position="344"/>
        <end position="366"/>
    </location>
</feature>
<keyword evidence="1" id="KW-0472">Membrane</keyword>
<name>A0AA44BEY0_9CLOT</name>
<dbReference type="Proteomes" id="UP000449710">
    <property type="component" value="Unassembled WGS sequence"/>
</dbReference>
<dbReference type="Pfam" id="PF07695">
    <property type="entry name" value="7TMR-DISM_7TM"/>
    <property type="match status" value="1"/>
</dbReference>
<accession>A0AA44BEY0</accession>
<dbReference type="RefSeq" id="WP_160723094.1">
    <property type="nucleotide sequence ID" value="NZ_SUMG01000024.1"/>
</dbReference>
<evidence type="ECO:0000313" key="3">
    <source>
        <dbReference type="EMBL" id="NBG89428.1"/>
    </source>
</evidence>
<dbReference type="InterPro" id="IPR000160">
    <property type="entry name" value="GGDEF_dom"/>
</dbReference>
<dbReference type="Pfam" id="PF00990">
    <property type="entry name" value="GGDEF"/>
    <property type="match status" value="1"/>
</dbReference>
<dbReference type="Pfam" id="PF07696">
    <property type="entry name" value="7TMR-DISMED2"/>
    <property type="match status" value="1"/>
</dbReference>
<feature type="transmembrane region" description="Helical" evidence="1">
    <location>
        <begin position="256"/>
        <end position="277"/>
    </location>
</feature>
<dbReference type="CDD" id="cd01949">
    <property type="entry name" value="GGDEF"/>
    <property type="match status" value="1"/>
</dbReference>
<feature type="transmembrane region" description="Helical" evidence="1">
    <location>
        <begin position="289"/>
        <end position="308"/>
    </location>
</feature>
<dbReference type="PANTHER" id="PTHR45138">
    <property type="entry name" value="REGULATORY COMPONENTS OF SENSORY TRANSDUCTION SYSTEM"/>
    <property type="match status" value="1"/>
</dbReference>
<sequence length="584" mass="67111">MKRKGFFIIIVIMLLLNGITPVWGADVSLKGEPEPLGSLSEVLRDPSREITIDQLLDRKHDEAFREHEANVFQFGLTKDAHWIRTSLKELPEEKMPDPWNEYLLYYDYSGIERIEIYLPIIDQEEEGYIPYKGGFYNSKMQDETGFIFPVFQLPENLDPERPIYSRVESTYSKNFTMAMVERNHFSGVQLRMVAMLSSMYGIMLAMLLYNLVLFFALKDRTYIFYVGYIMFMIIYQTSVTGFLKIIHFQWAQILELYALATTFIAVIFGLLFAWHFINYPRFVPKAKYPALLCMAICGIGILLVLSGNQYYANGLAYLMGFTLPFLIFSTAIIAYRKGQTISKYYLMATAVLFSTIIIFALRGAGILEHSFVTLYAVTASVALESILLSFALADRIRMFRKRQEQSDERVSELTHISITDSLTRLFNRRYFEEVLSEIRENPNKSKTPVTMIYLDIDHFKKFNDTYGHPKGDQVLKKLAEVIRENIREGDHPCRIGGEEFAVIFHHTNGPTAWQIAERIRSSLEAVDFSSIAPQIPTVTVSIGVAELKGGEAIEDWVNRTDKMLYTAKEQGRNRISQVDSSFAT</sequence>
<dbReference type="NCBIfam" id="TIGR00254">
    <property type="entry name" value="GGDEF"/>
    <property type="match status" value="1"/>
</dbReference>
<proteinExistence type="predicted"/>
<dbReference type="SUPFAM" id="SSF55073">
    <property type="entry name" value="Nucleotide cyclase"/>
    <property type="match status" value="1"/>
</dbReference>
<keyword evidence="1" id="KW-0812">Transmembrane</keyword>
<keyword evidence="4" id="KW-1185">Reference proteome</keyword>
<evidence type="ECO:0000259" key="2">
    <source>
        <dbReference type="PROSITE" id="PS50887"/>
    </source>
</evidence>
<comment type="caution">
    <text evidence="3">The sequence shown here is derived from an EMBL/GenBank/DDBJ whole genome shotgun (WGS) entry which is preliminary data.</text>
</comment>
<dbReference type="InterPro" id="IPR029787">
    <property type="entry name" value="Nucleotide_cyclase"/>
</dbReference>
<dbReference type="InterPro" id="IPR050469">
    <property type="entry name" value="Diguanylate_Cyclase"/>
</dbReference>
<feature type="transmembrane region" description="Helical" evidence="1">
    <location>
        <begin position="372"/>
        <end position="393"/>
    </location>
</feature>
<dbReference type="FunFam" id="3.30.70.270:FF:000001">
    <property type="entry name" value="Diguanylate cyclase domain protein"/>
    <property type="match status" value="1"/>
</dbReference>
<reference evidence="3 4" key="1">
    <citation type="submission" date="2019-04" db="EMBL/GenBank/DDBJ databases">
        <title>Isachenkonia alkalipeptolytica gen. nov. sp. nov. a new anaerobic, alkiliphilic organothrophic bacterium capable to reduce synthesized ferrihydrite isolated from a soda lake.</title>
        <authorList>
            <person name="Toshchakov S.V."/>
            <person name="Zavarzina D.G."/>
            <person name="Zhilina T.N."/>
            <person name="Kostrikina N.A."/>
            <person name="Kublanov I.V."/>
        </authorList>
    </citation>
    <scope>NUCLEOTIDE SEQUENCE [LARGE SCALE GENOMIC DNA]</scope>
    <source>
        <strain evidence="3 4">Z-1701</strain>
    </source>
</reference>
<feature type="domain" description="GGDEF" evidence="2">
    <location>
        <begin position="447"/>
        <end position="580"/>
    </location>
</feature>
<feature type="transmembrane region" description="Helical" evidence="1">
    <location>
        <begin position="314"/>
        <end position="335"/>
    </location>
</feature>
<dbReference type="PROSITE" id="PS50887">
    <property type="entry name" value="GGDEF"/>
    <property type="match status" value="1"/>
</dbReference>
<dbReference type="InterPro" id="IPR043128">
    <property type="entry name" value="Rev_trsase/Diguanyl_cyclase"/>
</dbReference>
<dbReference type="InterPro" id="IPR011623">
    <property type="entry name" value="7TMR_DISM_rcpt_extracell_dom1"/>
</dbReference>
<dbReference type="AlphaFoldDB" id="A0AA44BEY0"/>
<protein>
    <submittedName>
        <fullName evidence="3">GGDEF domain-containing protein</fullName>
    </submittedName>
</protein>
<dbReference type="SMART" id="SM00267">
    <property type="entry name" value="GGDEF"/>
    <property type="match status" value="1"/>
</dbReference>
<feature type="transmembrane region" description="Helical" evidence="1">
    <location>
        <begin position="222"/>
        <end position="250"/>
    </location>
</feature>
<dbReference type="Gene3D" id="2.60.40.2380">
    <property type="match status" value="1"/>
</dbReference>
<dbReference type="InterPro" id="IPR011622">
    <property type="entry name" value="7TMR_DISM_rcpt_extracell_dom2"/>
</dbReference>
<gene>
    <name evidence="3" type="ORF">ISALK_13100</name>
</gene>
<dbReference type="EMBL" id="SUMG01000024">
    <property type="protein sequence ID" value="NBG89428.1"/>
    <property type="molecule type" value="Genomic_DNA"/>
</dbReference>
<feature type="transmembrane region" description="Helical" evidence="1">
    <location>
        <begin position="192"/>
        <end position="215"/>
    </location>
</feature>
<keyword evidence="1" id="KW-1133">Transmembrane helix</keyword>
<dbReference type="PANTHER" id="PTHR45138:SF9">
    <property type="entry name" value="DIGUANYLATE CYCLASE DGCM-RELATED"/>
    <property type="match status" value="1"/>
</dbReference>
<evidence type="ECO:0000313" key="4">
    <source>
        <dbReference type="Proteomes" id="UP000449710"/>
    </source>
</evidence>
<evidence type="ECO:0000256" key="1">
    <source>
        <dbReference type="SAM" id="Phobius"/>
    </source>
</evidence>
<organism evidence="3 4">
    <name type="scientific">Isachenkonia alkalipeptolytica</name>
    <dbReference type="NCBI Taxonomy" id="2565777"/>
    <lineage>
        <taxon>Bacteria</taxon>
        <taxon>Bacillati</taxon>
        <taxon>Bacillota</taxon>
        <taxon>Clostridia</taxon>
        <taxon>Eubacteriales</taxon>
        <taxon>Clostridiaceae</taxon>
        <taxon>Isachenkonia</taxon>
    </lineage>
</organism>